<evidence type="ECO:0000259" key="3">
    <source>
        <dbReference type="PROSITE" id="PS50106"/>
    </source>
</evidence>
<name>A0A7S9KYE8_9SPHI</name>
<dbReference type="PANTHER" id="PTHR32060:SF30">
    <property type="entry name" value="CARBOXY-TERMINAL PROCESSING PROTEASE CTPA"/>
    <property type="match status" value="1"/>
</dbReference>
<gene>
    <name evidence="4" type="ORF">IZT61_19055</name>
</gene>
<keyword evidence="5" id="KW-1185">Reference proteome</keyword>
<feature type="region of interest" description="Disordered" evidence="1">
    <location>
        <begin position="26"/>
        <end position="45"/>
    </location>
</feature>
<dbReference type="GO" id="GO:0004175">
    <property type="term" value="F:endopeptidase activity"/>
    <property type="evidence" value="ECO:0007669"/>
    <property type="project" value="TreeGrafter"/>
</dbReference>
<reference evidence="4 5" key="1">
    <citation type="submission" date="2020-11" db="EMBL/GenBank/DDBJ databases">
        <title>Pedobacter endophytica, an endophytic bacteria isolated form Carex pumila.</title>
        <authorList>
            <person name="Peng Y."/>
            <person name="Jiang L."/>
            <person name="Lee J."/>
        </authorList>
    </citation>
    <scope>NUCLEOTIDE SEQUENCE [LARGE SCALE GENOMIC DNA]</scope>
    <source>
        <strain evidence="4 5">JBR3-12</strain>
    </source>
</reference>
<dbReference type="InterPro" id="IPR029045">
    <property type="entry name" value="ClpP/crotonase-like_dom_sf"/>
</dbReference>
<evidence type="ECO:0000256" key="2">
    <source>
        <dbReference type="SAM" id="SignalP"/>
    </source>
</evidence>
<accession>A0A7S9KYE8</accession>
<feature type="signal peptide" evidence="2">
    <location>
        <begin position="1"/>
        <end position="22"/>
    </location>
</feature>
<dbReference type="InterPro" id="IPR001478">
    <property type="entry name" value="PDZ"/>
</dbReference>
<evidence type="ECO:0000313" key="4">
    <source>
        <dbReference type="EMBL" id="QPH39130.1"/>
    </source>
</evidence>
<evidence type="ECO:0000313" key="5">
    <source>
        <dbReference type="Proteomes" id="UP000594759"/>
    </source>
</evidence>
<dbReference type="Pfam" id="PF03572">
    <property type="entry name" value="Peptidase_S41"/>
    <property type="match status" value="1"/>
</dbReference>
<dbReference type="RefSeq" id="WP_196098604.1">
    <property type="nucleotide sequence ID" value="NZ_CP064939.1"/>
</dbReference>
<dbReference type="PANTHER" id="PTHR32060">
    <property type="entry name" value="TAIL-SPECIFIC PROTEASE"/>
    <property type="match status" value="1"/>
</dbReference>
<dbReference type="Proteomes" id="UP000594759">
    <property type="component" value="Chromosome"/>
</dbReference>
<dbReference type="Gene3D" id="3.30.750.170">
    <property type="match status" value="1"/>
</dbReference>
<dbReference type="GO" id="GO:0006508">
    <property type="term" value="P:proteolysis"/>
    <property type="evidence" value="ECO:0007669"/>
    <property type="project" value="InterPro"/>
</dbReference>
<sequence length="534" mass="57864">MRKNRLIVFMVLAIAGFCGLNACKKTSAEPDTPTPPPTTTVPKASGTRVELTKDSIFLYAKELYYWNASLPSYETFNPRAFASNEAELYAMTQYSMDPSTGKPFEYVSGSSEPKYSYFDYADVTGKTSALKADLNGTANDYGFSVDYNSRTDVVVKYVYPNSPAAVQGLTRGCKITSVNGRTDLTLSPSAVNFLNAAIFGSNPSVSLAFTDLNGKAKSAVITSSTYTVNPIFFTNVYTVGTKKVGYIVFNAFTNNVSAALNSTFSNFASQGVTELVVDLRYNGGGYVSTATQIINLAAPAAQTGNTMFTTYYNSYLQDLNTISERKASVLVNQPLLDASGALQTFTSGVNGKYVTYADLDYSPTSADNIEKFAKSGSLALSRIYFIVTGSTASASELTINSLRPVMDVKLIGRTTYGKPVGFFPITIDKVDMYIPEFETKNKDGVGGYYSGLTVDKEAAEDLTKTWGDESEILLAYALLYAKTGSFVTTASKSASLATSKTIHNRLSAEEMKLTAEKLDQNGFKNMIMTPTRKF</sequence>
<dbReference type="Gene3D" id="3.90.226.10">
    <property type="entry name" value="2-enoyl-CoA Hydratase, Chain A, domain 1"/>
    <property type="match status" value="1"/>
</dbReference>
<dbReference type="InterPro" id="IPR036034">
    <property type="entry name" value="PDZ_sf"/>
</dbReference>
<dbReference type="PROSITE" id="PS50106">
    <property type="entry name" value="PDZ"/>
    <property type="match status" value="1"/>
</dbReference>
<dbReference type="CDD" id="cd07561">
    <property type="entry name" value="Peptidase_S41_CPP_like"/>
    <property type="match status" value="1"/>
</dbReference>
<dbReference type="SUPFAM" id="SSF50156">
    <property type="entry name" value="PDZ domain-like"/>
    <property type="match status" value="1"/>
</dbReference>
<dbReference type="InterPro" id="IPR005151">
    <property type="entry name" value="Tail-specific_protease"/>
</dbReference>
<dbReference type="GO" id="GO:0008236">
    <property type="term" value="F:serine-type peptidase activity"/>
    <property type="evidence" value="ECO:0007669"/>
    <property type="project" value="InterPro"/>
</dbReference>
<feature type="domain" description="PDZ" evidence="3">
    <location>
        <begin position="127"/>
        <end position="213"/>
    </location>
</feature>
<organism evidence="4 5">
    <name type="scientific">Pedobacter endophyticus</name>
    <dbReference type="NCBI Taxonomy" id="2789740"/>
    <lineage>
        <taxon>Bacteria</taxon>
        <taxon>Pseudomonadati</taxon>
        <taxon>Bacteroidota</taxon>
        <taxon>Sphingobacteriia</taxon>
        <taxon>Sphingobacteriales</taxon>
        <taxon>Sphingobacteriaceae</taxon>
        <taxon>Pedobacter</taxon>
    </lineage>
</organism>
<proteinExistence type="predicted"/>
<feature type="chain" id="PRO_5032521224" description="PDZ domain-containing protein" evidence="2">
    <location>
        <begin position="23"/>
        <end position="534"/>
    </location>
</feature>
<dbReference type="Gene3D" id="2.30.42.10">
    <property type="match status" value="1"/>
</dbReference>
<dbReference type="GO" id="GO:0030288">
    <property type="term" value="C:outer membrane-bounded periplasmic space"/>
    <property type="evidence" value="ECO:0007669"/>
    <property type="project" value="TreeGrafter"/>
</dbReference>
<dbReference type="SUPFAM" id="SSF52096">
    <property type="entry name" value="ClpP/crotonase"/>
    <property type="match status" value="1"/>
</dbReference>
<dbReference type="AlphaFoldDB" id="A0A7S9KYE8"/>
<dbReference type="KEGG" id="pex:IZT61_19055"/>
<dbReference type="EMBL" id="CP064939">
    <property type="protein sequence ID" value="QPH39130.1"/>
    <property type="molecule type" value="Genomic_DNA"/>
</dbReference>
<protein>
    <recommendedName>
        <fullName evidence="3">PDZ domain-containing protein</fullName>
    </recommendedName>
</protein>
<keyword evidence="2" id="KW-0732">Signal</keyword>
<evidence type="ECO:0000256" key="1">
    <source>
        <dbReference type="SAM" id="MobiDB-lite"/>
    </source>
</evidence>
<dbReference type="GO" id="GO:0007165">
    <property type="term" value="P:signal transduction"/>
    <property type="evidence" value="ECO:0007669"/>
    <property type="project" value="TreeGrafter"/>
</dbReference>